<reference evidence="1 2" key="1">
    <citation type="submission" date="2014-04" db="EMBL/GenBank/DDBJ databases">
        <authorList>
            <consortium name="DOE Joint Genome Institute"/>
            <person name="Kuo A."/>
            <person name="Kohler A."/>
            <person name="Nagy L.G."/>
            <person name="Floudas D."/>
            <person name="Copeland A."/>
            <person name="Barry K.W."/>
            <person name="Cichocki N."/>
            <person name="Veneault-Fourrey C."/>
            <person name="LaButti K."/>
            <person name="Lindquist E.A."/>
            <person name="Lipzen A."/>
            <person name="Lundell T."/>
            <person name="Morin E."/>
            <person name="Murat C."/>
            <person name="Sun H."/>
            <person name="Tunlid A."/>
            <person name="Henrissat B."/>
            <person name="Grigoriev I.V."/>
            <person name="Hibbett D.S."/>
            <person name="Martin F."/>
            <person name="Nordberg H.P."/>
            <person name="Cantor M.N."/>
            <person name="Hua S.X."/>
        </authorList>
    </citation>
    <scope>NUCLEOTIDE SEQUENCE [LARGE SCALE GENOMIC DNA]</scope>
    <source>
        <strain evidence="1 2">Foug A</strain>
    </source>
</reference>
<dbReference type="Proteomes" id="UP000053989">
    <property type="component" value="Unassembled WGS sequence"/>
</dbReference>
<dbReference type="HOGENOM" id="CLU_200120_0_0_1"/>
<proteinExistence type="predicted"/>
<accession>A0A0C3D9U8</accession>
<dbReference type="GO" id="GO:0003676">
    <property type="term" value="F:nucleic acid binding"/>
    <property type="evidence" value="ECO:0007669"/>
    <property type="project" value="InterPro"/>
</dbReference>
<keyword evidence="2" id="KW-1185">Reference proteome</keyword>
<dbReference type="OrthoDB" id="3227343at2759"/>
<sequence>RANRTITQMLCSCISPNQKDWATKLPAIEFVMNSARSETTGFTPFMLNYGRSPRSMI</sequence>
<dbReference type="InterPro" id="IPR036397">
    <property type="entry name" value="RNaseH_sf"/>
</dbReference>
<dbReference type="InterPro" id="IPR012337">
    <property type="entry name" value="RNaseH-like_sf"/>
</dbReference>
<feature type="non-terminal residue" evidence="1">
    <location>
        <position position="1"/>
    </location>
</feature>
<dbReference type="SUPFAM" id="SSF53098">
    <property type="entry name" value="Ribonuclease H-like"/>
    <property type="match status" value="1"/>
</dbReference>
<name>A0A0C3D9U8_9AGAM</name>
<feature type="non-terminal residue" evidence="1">
    <location>
        <position position="57"/>
    </location>
</feature>
<dbReference type="Gene3D" id="3.30.420.10">
    <property type="entry name" value="Ribonuclease H-like superfamily/Ribonuclease H"/>
    <property type="match status" value="1"/>
</dbReference>
<dbReference type="STRING" id="1036808.A0A0C3D9U8"/>
<organism evidence="1 2">
    <name type="scientific">Scleroderma citrinum Foug A</name>
    <dbReference type="NCBI Taxonomy" id="1036808"/>
    <lineage>
        <taxon>Eukaryota</taxon>
        <taxon>Fungi</taxon>
        <taxon>Dikarya</taxon>
        <taxon>Basidiomycota</taxon>
        <taxon>Agaricomycotina</taxon>
        <taxon>Agaricomycetes</taxon>
        <taxon>Agaricomycetidae</taxon>
        <taxon>Boletales</taxon>
        <taxon>Sclerodermatineae</taxon>
        <taxon>Sclerodermataceae</taxon>
        <taxon>Scleroderma</taxon>
    </lineage>
</organism>
<dbReference type="EMBL" id="KN822099">
    <property type="protein sequence ID" value="KIM57515.1"/>
    <property type="molecule type" value="Genomic_DNA"/>
</dbReference>
<evidence type="ECO:0000313" key="2">
    <source>
        <dbReference type="Proteomes" id="UP000053989"/>
    </source>
</evidence>
<protein>
    <recommendedName>
        <fullName evidence="3">Integrase catalytic domain-containing protein</fullName>
    </recommendedName>
</protein>
<gene>
    <name evidence="1" type="ORF">SCLCIDRAFT_78376</name>
</gene>
<dbReference type="AlphaFoldDB" id="A0A0C3D9U8"/>
<evidence type="ECO:0008006" key="3">
    <source>
        <dbReference type="Google" id="ProtNLM"/>
    </source>
</evidence>
<evidence type="ECO:0000313" key="1">
    <source>
        <dbReference type="EMBL" id="KIM57515.1"/>
    </source>
</evidence>
<dbReference type="InParanoid" id="A0A0C3D9U8"/>
<reference evidence="2" key="2">
    <citation type="submission" date="2015-01" db="EMBL/GenBank/DDBJ databases">
        <title>Evolutionary Origins and Diversification of the Mycorrhizal Mutualists.</title>
        <authorList>
            <consortium name="DOE Joint Genome Institute"/>
            <consortium name="Mycorrhizal Genomics Consortium"/>
            <person name="Kohler A."/>
            <person name="Kuo A."/>
            <person name="Nagy L.G."/>
            <person name="Floudas D."/>
            <person name="Copeland A."/>
            <person name="Barry K.W."/>
            <person name="Cichocki N."/>
            <person name="Veneault-Fourrey C."/>
            <person name="LaButti K."/>
            <person name="Lindquist E.A."/>
            <person name="Lipzen A."/>
            <person name="Lundell T."/>
            <person name="Morin E."/>
            <person name="Murat C."/>
            <person name="Riley R."/>
            <person name="Ohm R."/>
            <person name="Sun H."/>
            <person name="Tunlid A."/>
            <person name="Henrissat B."/>
            <person name="Grigoriev I.V."/>
            <person name="Hibbett D.S."/>
            <person name="Martin F."/>
        </authorList>
    </citation>
    <scope>NUCLEOTIDE SEQUENCE [LARGE SCALE GENOMIC DNA]</scope>
    <source>
        <strain evidence="2">Foug A</strain>
    </source>
</reference>